<dbReference type="PANTHER" id="PTHR32089:SF112">
    <property type="entry name" value="LYSOZYME-LIKE PROTEIN-RELATED"/>
    <property type="match status" value="1"/>
</dbReference>
<dbReference type="Proteomes" id="UP001166585">
    <property type="component" value="Unassembled WGS sequence"/>
</dbReference>
<dbReference type="InterPro" id="IPR004090">
    <property type="entry name" value="Chemotax_Me-accpt_rcpt"/>
</dbReference>
<dbReference type="SUPFAM" id="SSF58104">
    <property type="entry name" value="Methyl-accepting chemotaxis protein (MCP) signaling domain"/>
    <property type="match status" value="1"/>
</dbReference>
<feature type="domain" description="Methyl-accepting transducer" evidence="8">
    <location>
        <begin position="442"/>
        <end position="678"/>
    </location>
</feature>
<dbReference type="EMBL" id="JAHCQH010000022">
    <property type="protein sequence ID" value="MBS9479073.1"/>
    <property type="molecule type" value="Genomic_DNA"/>
</dbReference>
<dbReference type="PROSITE" id="PS50885">
    <property type="entry name" value="HAMP"/>
    <property type="match status" value="1"/>
</dbReference>
<evidence type="ECO:0000313" key="11">
    <source>
        <dbReference type="EMBL" id="MBS9479073.1"/>
    </source>
</evidence>
<keyword evidence="7" id="KW-0472">Membrane</keyword>
<evidence type="ECO:0000256" key="7">
    <source>
        <dbReference type="SAM" id="Phobius"/>
    </source>
</evidence>
<evidence type="ECO:0000256" key="4">
    <source>
        <dbReference type="ARBA" id="ARBA00029447"/>
    </source>
</evidence>
<evidence type="ECO:0000259" key="9">
    <source>
        <dbReference type="PROSITE" id="PS50192"/>
    </source>
</evidence>
<dbReference type="Gene3D" id="1.10.287.950">
    <property type="entry name" value="Methyl-accepting chemotaxis protein"/>
    <property type="match status" value="1"/>
</dbReference>
<dbReference type="PROSITE" id="PS50192">
    <property type="entry name" value="T_SNARE"/>
    <property type="match status" value="1"/>
</dbReference>
<protein>
    <submittedName>
        <fullName evidence="11">Methyl-accepting chemotaxis protein</fullName>
    </submittedName>
</protein>
<reference evidence="11" key="1">
    <citation type="submission" date="2021-05" db="EMBL/GenBank/DDBJ databases">
        <authorList>
            <person name="Sun Q."/>
            <person name="Inoue M."/>
        </authorList>
    </citation>
    <scope>NUCLEOTIDE SEQUENCE</scope>
    <source>
        <strain evidence="11">VKM B-3255</strain>
    </source>
</reference>
<dbReference type="Pfam" id="PF00672">
    <property type="entry name" value="HAMP"/>
    <property type="match status" value="1"/>
</dbReference>
<name>A0ABS5RBM4_9HYPH</name>
<keyword evidence="6" id="KW-0175">Coiled coil</keyword>
<proteinExistence type="inferred from homology"/>
<keyword evidence="7" id="KW-0812">Transmembrane</keyword>
<dbReference type="InterPro" id="IPR003660">
    <property type="entry name" value="HAMP_dom"/>
</dbReference>
<comment type="caution">
    <text evidence="11">The sequence shown here is derived from an EMBL/GenBank/DDBJ whole genome shotgun (WGS) entry which is preliminary data.</text>
</comment>
<comment type="subcellular location">
    <subcellularLocation>
        <location evidence="1">Cell inner membrane</location>
        <topology evidence="1">Multi-pass membrane protein</topology>
    </subcellularLocation>
</comment>
<dbReference type="Gene3D" id="1.10.8.500">
    <property type="entry name" value="HAMP domain in histidine kinase"/>
    <property type="match status" value="1"/>
</dbReference>
<dbReference type="SMART" id="SM00304">
    <property type="entry name" value="HAMP"/>
    <property type="match status" value="2"/>
</dbReference>
<dbReference type="RefSeq" id="WP_213757037.1">
    <property type="nucleotide sequence ID" value="NZ_JAHCQH010000022.1"/>
</dbReference>
<evidence type="ECO:0000259" key="10">
    <source>
        <dbReference type="PROSITE" id="PS50885"/>
    </source>
</evidence>
<dbReference type="InterPro" id="IPR004089">
    <property type="entry name" value="MCPsignal_dom"/>
</dbReference>
<evidence type="ECO:0000256" key="3">
    <source>
        <dbReference type="ARBA" id="ARBA00023224"/>
    </source>
</evidence>
<feature type="domain" description="T-SNARE coiled-coil homology" evidence="9">
    <location>
        <begin position="594"/>
        <end position="656"/>
    </location>
</feature>
<evidence type="ECO:0000256" key="6">
    <source>
        <dbReference type="SAM" id="Coils"/>
    </source>
</evidence>
<evidence type="ECO:0000259" key="8">
    <source>
        <dbReference type="PROSITE" id="PS50111"/>
    </source>
</evidence>
<evidence type="ECO:0000256" key="5">
    <source>
        <dbReference type="PROSITE-ProRule" id="PRU00284"/>
    </source>
</evidence>
<dbReference type="PROSITE" id="PS50111">
    <property type="entry name" value="CHEMOTAXIS_TRANSDUC_2"/>
    <property type="match status" value="1"/>
</dbReference>
<comment type="similarity">
    <text evidence="4">Belongs to the methyl-accepting chemotaxis (MCP) protein family.</text>
</comment>
<keyword evidence="2" id="KW-0997">Cell inner membrane</keyword>
<evidence type="ECO:0000313" key="12">
    <source>
        <dbReference type="Proteomes" id="UP001166585"/>
    </source>
</evidence>
<keyword evidence="3 5" id="KW-0807">Transducer</keyword>
<gene>
    <name evidence="11" type="ORF">KIP89_18350</name>
</gene>
<sequence length="698" mass="73535">MRISIKATLLSLFAILSLMLAVLCIEALQTSYRTLVAAREVTRLAEIDRSVFEALANFRFERGESNSALTLDTGANGRSVDNIAARRLKVTSGIEAAIAGLDGMPDQPGLPELGAALDAQYQKLKAQRLLVDAQAKLPLAGRDKTFSPTWMEDGGKLLATLDKTATDIESRIRSLDPTLSQLILARAMAWTTRNHAGISTLLFNAAIPKQRFFTPDEIRVLTINDAKADLAWLTVRDIAAAPNAPESLKQAVDTAQSLYFGGSFRTMRDRLAGLMTQGQAPDVDLAGWRAGVDSTLGTIADIAGVALDNLAATAQATEAKAEKAALFYGALLIVALGLAGTGLVVVARRVVRPISQLTRTMQELAGGALTVEVPGTGRQDEIGSMAKALLVFKDGLVRNAEMEREAEEARRRSELERKQGMMELAGQFEASVGSIVTQVTTASDTLYRTAEQMSSAADQTSSQSTAVAAAAEEASTNVIIVASSAEELGASVDEISRQVEQSAAMSANAVKEAEKTGEVMQELAQGAARIGDVVELINNIAAQTNLLALNATIEAARAGEAGRGFAVVASEVKALADQTAKATDEIAGQIRAIQNTTKDAVGVILGVGQQIRQMSDVAASIATSVEEQGMATREIVRNVDQAASGTNSVSSHITDVANTAKQTGAAAGEVLSASSALNEQARQLEAELQRFLDTVRAA</sequence>
<organism evidence="11 12">
    <name type="scientific">Ancylobacter radicis</name>
    <dbReference type="NCBI Taxonomy" id="2836179"/>
    <lineage>
        <taxon>Bacteria</taxon>
        <taxon>Pseudomonadati</taxon>
        <taxon>Pseudomonadota</taxon>
        <taxon>Alphaproteobacteria</taxon>
        <taxon>Hyphomicrobiales</taxon>
        <taxon>Xanthobacteraceae</taxon>
        <taxon>Ancylobacter</taxon>
    </lineage>
</organism>
<feature type="domain" description="HAMP" evidence="10">
    <location>
        <begin position="348"/>
        <end position="401"/>
    </location>
</feature>
<evidence type="ECO:0000256" key="2">
    <source>
        <dbReference type="ARBA" id="ARBA00022519"/>
    </source>
</evidence>
<dbReference type="PANTHER" id="PTHR32089">
    <property type="entry name" value="METHYL-ACCEPTING CHEMOTAXIS PROTEIN MCPB"/>
    <property type="match status" value="1"/>
</dbReference>
<dbReference type="Pfam" id="PF00015">
    <property type="entry name" value="MCPsignal"/>
    <property type="match status" value="1"/>
</dbReference>
<dbReference type="CDD" id="cd06225">
    <property type="entry name" value="HAMP"/>
    <property type="match status" value="1"/>
</dbReference>
<keyword evidence="2" id="KW-1003">Cell membrane</keyword>
<keyword evidence="12" id="KW-1185">Reference proteome</keyword>
<feature type="transmembrane region" description="Helical" evidence="7">
    <location>
        <begin position="325"/>
        <end position="347"/>
    </location>
</feature>
<accession>A0ABS5RBM4</accession>
<dbReference type="InterPro" id="IPR000727">
    <property type="entry name" value="T_SNARE_dom"/>
</dbReference>
<keyword evidence="7" id="KW-1133">Transmembrane helix</keyword>
<dbReference type="SMART" id="SM00283">
    <property type="entry name" value="MA"/>
    <property type="match status" value="1"/>
</dbReference>
<dbReference type="PRINTS" id="PR00260">
    <property type="entry name" value="CHEMTRNSDUCR"/>
</dbReference>
<feature type="coiled-coil region" evidence="6">
    <location>
        <begin position="392"/>
        <end position="419"/>
    </location>
</feature>
<evidence type="ECO:0000256" key="1">
    <source>
        <dbReference type="ARBA" id="ARBA00004429"/>
    </source>
</evidence>